<dbReference type="RefSeq" id="WP_124762697.1">
    <property type="nucleotide sequence ID" value="NZ_JAFBDY010000002.1"/>
</dbReference>
<evidence type="ECO:0000313" key="2">
    <source>
        <dbReference type="Proteomes" id="UP000274033"/>
    </source>
</evidence>
<proteinExistence type="predicted"/>
<keyword evidence="2" id="KW-1185">Reference proteome</keyword>
<accession>A0A3N9UI64</accession>
<protein>
    <submittedName>
        <fullName evidence="1">Uncharacterized protein</fullName>
    </submittedName>
</protein>
<name>A0A3N9UI64_9BACI</name>
<sequence>MKRFSILAKIRDAGYFFLNFDDDQILDCLKQVPPPEGLLVLAHWPIYKPAEIEFFVELINGNIAYYHVKDFRTNQKKTVFLDKTELDH</sequence>
<comment type="caution">
    <text evidence="1">The sequence shown here is derived from an EMBL/GenBank/DDBJ whole genome shotgun (WGS) entry which is preliminary data.</text>
</comment>
<dbReference type="AlphaFoldDB" id="A0A3N9UI64"/>
<dbReference type="EMBL" id="RRCT01000002">
    <property type="protein sequence ID" value="RQW75695.1"/>
    <property type="molecule type" value="Genomic_DNA"/>
</dbReference>
<reference evidence="1 2" key="1">
    <citation type="journal article" date="2013" name="J. Microbiol.">
        <title>Lysinibacillus chungkukjangi sp. nov., isolated from Chungkukjang, Korean fermented soybean food.</title>
        <authorList>
            <person name="Kim S.J."/>
            <person name="Jang Y.H."/>
            <person name="Hamada M."/>
            <person name="Ahn J.H."/>
            <person name="Weon H.Y."/>
            <person name="Suzuki K."/>
            <person name="Whang K.S."/>
            <person name="Kwon S.W."/>
        </authorList>
    </citation>
    <scope>NUCLEOTIDE SEQUENCE [LARGE SCALE GENOMIC DNA]</scope>
    <source>
        <strain evidence="1 2">MCCC 1A12701</strain>
    </source>
</reference>
<organism evidence="1 2">
    <name type="scientific">Lysinibacillus composti</name>
    <dbReference type="NCBI Taxonomy" id="720633"/>
    <lineage>
        <taxon>Bacteria</taxon>
        <taxon>Bacillati</taxon>
        <taxon>Bacillota</taxon>
        <taxon>Bacilli</taxon>
        <taxon>Bacillales</taxon>
        <taxon>Bacillaceae</taxon>
        <taxon>Lysinibacillus</taxon>
    </lineage>
</organism>
<dbReference type="OrthoDB" id="2735547at2"/>
<dbReference type="Proteomes" id="UP000274033">
    <property type="component" value="Unassembled WGS sequence"/>
</dbReference>
<evidence type="ECO:0000313" key="1">
    <source>
        <dbReference type="EMBL" id="RQW75695.1"/>
    </source>
</evidence>
<gene>
    <name evidence="1" type="ORF">EBB45_03485</name>
</gene>